<keyword evidence="6" id="KW-0418">Kinase</keyword>
<evidence type="ECO:0000256" key="9">
    <source>
        <dbReference type="ARBA" id="ARBA00032092"/>
    </source>
</evidence>
<dbReference type="PANTHER" id="PTHR42833:SF4">
    <property type="entry name" value="URIDYLATE KINASE PUMPKIN, CHLOROPLASTIC"/>
    <property type="match status" value="1"/>
</dbReference>
<comment type="similarity">
    <text evidence="2">Belongs to the UMP kinase family.</text>
</comment>
<dbReference type="SUPFAM" id="SSF53633">
    <property type="entry name" value="Carbamate kinase-like"/>
    <property type="match status" value="1"/>
</dbReference>
<evidence type="ECO:0000259" key="10">
    <source>
        <dbReference type="Pfam" id="PF00696"/>
    </source>
</evidence>
<keyword evidence="7" id="KW-0067">ATP-binding</keyword>
<evidence type="ECO:0000256" key="1">
    <source>
        <dbReference type="ARBA" id="ARBA00004791"/>
    </source>
</evidence>
<dbReference type="EC" id="2.7.4.22" evidence="3"/>
<feature type="non-terminal residue" evidence="11">
    <location>
        <position position="1"/>
    </location>
</feature>
<comment type="caution">
    <text evidence="11">The sequence shown here is derived from an EMBL/GenBank/DDBJ whole genome shotgun (WGS) entry which is preliminary data.</text>
</comment>
<dbReference type="PANTHER" id="PTHR42833">
    <property type="entry name" value="URIDYLATE KINASE"/>
    <property type="match status" value="1"/>
</dbReference>
<protein>
    <recommendedName>
        <fullName evidence="3">UMP kinase</fullName>
        <ecNumber evidence="3">2.7.4.22</ecNumber>
    </recommendedName>
    <alternativeName>
        <fullName evidence="9">Uridine monophosphate kinase</fullName>
    </alternativeName>
</protein>
<name>A0A0F9A5P6_9ZZZZ</name>
<accession>A0A0F9A5P6</accession>
<evidence type="ECO:0000256" key="7">
    <source>
        <dbReference type="ARBA" id="ARBA00022840"/>
    </source>
</evidence>
<dbReference type="Pfam" id="PF00696">
    <property type="entry name" value="AA_kinase"/>
    <property type="match status" value="1"/>
</dbReference>
<evidence type="ECO:0000256" key="5">
    <source>
        <dbReference type="ARBA" id="ARBA00022741"/>
    </source>
</evidence>
<feature type="domain" description="Aspartate/glutamate/uridylate kinase" evidence="10">
    <location>
        <begin position="2"/>
        <end position="94"/>
    </location>
</feature>
<evidence type="ECO:0000313" key="11">
    <source>
        <dbReference type="EMBL" id="KKK73884.1"/>
    </source>
</evidence>
<dbReference type="InterPro" id="IPR001048">
    <property type="entry name" value="Asp/Glu/Uridylate_kinase"/>
</dbReference>
<evidence type="ECO:0000256" key="4">
    <source>
        <dbReference type="ARBA" id="ARBA00022679"/>
    </source>
</evidence>
<dbReference type="EMBL" id="LAZR01056581">
    <property type="protein sequence ID" value="KKK73884.1"/>
    <property type="molecule type" value="Genomic_DNA"/>
</dbReference>
<proteinExistence type="inferred from homology"/>
<evidence type="ECO:0000256" key="3">
    <source>
        <dbReference type="ARBA" id="ARBA00012899"/>
    </source>
</evidence>
<dbReference type="GO" id="GO:0006225">
    <property type="term" value="P:UDP biosynthetic process"/>
    <property type="evidence" value="ECO:0007669"/>
    <property type="project" value="TreeGrafter"/>
</dbReference>
<dbReference type="Gene3D" id="3.40.1160.10">
    <property type="entry name" value="Acetylglutamate kinase-like"/>
    <property type="match status" value="1"/>
</dbReference>
<dbReference type="GO" id="GO:0033862">
    <property type="term" value="F:UMP kinase activity"/>
    <property type="evidence" value="ECO:0007669"/>
    <property type="project" value="UniProtKB-EC"/>
</dbReference>
<evidence type="ECO:0000256" key="2">
    <source>
        <dbReference type="ARBA" id="ARBA00007614"/>
    </source>
</evidence>
<reference evidence="11" key="1">
    <citation type="journal article" date="2015" name="Nature">
        <title>Complex archaea that bridge the gap between prokaryotes and eukaryotes.</title>
        <authorList>
            <person name="Spang A."/>
            <person name="Saw J.H."/>
            <person name="Jorgensen S.L."/>
            <person name="Zaremba-Niedzwiedzka K."/>
            <person name="Martijn J."/>
            <person name="Lind A.E."/>
            <person name="van Eijk R."/>
            <person name="Schleper C."/>
            <person name="Guy L."/>
            <person name="Ettema T.J."/>
        </authorList>
    </citation>
    <scope>NUCLEOTIDE SEQUENCE</scope>
</reference>
<evidence type="ECO:0000256" key="8">
    <source>
        <dbReference type="ARBA" id="ARBA00022975"/>
    </source>
</evidence>
<keyword evidence="5" id="KW-0547">Nucleotide-binding</keyword>
<dbReference type="GO" id="GO:0005524">
    <property type="term" value="F:ATP binding"/>
    <property type="evidence" value="ECO:0007669"/>
    <property type="project" value="UniProtKB-KW"/>
</dbReference>
<comment type="pathway">
    <text evidence="1">Pyrimidine metabolism; CTP biosynthesis via de novo pathway; UDP from UMP (UMPK route): step 1/1.</text>
</comment>
<keyword evidence="4" id="KW-0808">Transferase</keyword>
<dbReference type="InterPro" id="IPR036393">
    <property type="entry name" value="AceGlu_kinase-like_sf"/>
</dbReference>
<sequence>IEAGRVVIFAAGTSHPGVTTDMCAAIRSAEIEADILMKATKVDGVFDSDPIKNPRARKYDRLGYEKVLNDRLGIMDLPAMAFCREQGIPILVFNMMKRGNFQAAVKGEELGTLISGD</sequence>
<dbReference type="AlphaFoldDB" id="A0A0F9A5P6"/>
<evidence type="ECO:0000256" key="6">
    <source>
        <dbReference type="ARBA" id="ARBA00022777"/>
    </source>
</evidence>
<keyword evidence="8" id="KW-0665">Pyrimidine biosynthesis</keyword>
<organism evidence="11">
    <name type="scientific">marine sediment metagenome</name>
    <dbReference type="NCBI Taxonomy" id="412755"/>
    <lineage>
        <taxon>unclassified sequences</taxon>
        <taxon>metagenomes</taxon>
        <taxon>ecological metagenomes</taxon>
    </lineage>
</organism>
<gene>
    <name evidence="11" type="ORF">LCGC14_2889330</name>
</gene>